<reference evidence="9" key="1">
    <citation type="submission" date="2022-07" db="EMBL/GenBank/DDBJ databases">
        <title>Chromosome-level genome of Muraenolepis orangiensis.</title>
        <authorList>
            <person name="Kim J."/>
        </authorList>
    </citation>
    <scope>NUCLEOTIDE SEQUENCE</scope>
    <source>
        <strain evidence="9">KU_S4_2022</strain>
        <tissue evidence="9">Muscle</tissue>
    </source>
</reference>
<keyword evidence="5 6" id="KW-0653">Protein transport</keyword>
<dbReference type="InterPro" id="IPR009851">
    <property type="entry name" value="Mod_r"/>
</dbReference>
<accession>A0A9Q0IY42</accession>
<keyword evidence="10" id="KW-1185">Reference proteome</keyword>
<keyword evidence="3 6" id="KW-0813">Transport</keyword>
<evidence type="ECO:0000256" key="7">
    <source>
        <dbReference type="SAM" id="MobiDB-lite"/>
    </source>
</evidence>
<dbReference type="Pfam" id="PF07200">
    <property type="entry name" value="Mod_r"/>
    <property type="match status" value="1"/>
</dbReference>
<feature type="region of interest" description="Disordered" evidence="7">
    <location>
        <begin position="454"/>
        <end position="475"/>
    </location>
</feature>
<dbReference type="PANTHER" id="PTHR13388">
    <property type="entry name" value="DETONATOR, ISOFORM E"/>
    <property type="match status" value="1"/>
</dbReference>
<evidence type="ECO:0000256" key="6">
    <source>
        <dbReference type="PROSITE-ProRule" id="PRU00646"/>
    </source>
</evidence>
<dbReference type="InterPro" id="IPR055423">
    <property type="entry name" value="Ig_TMEM132_5th"/>
</dbReference>
<gene>
    <name evidence="9" type="ORF">NHX12_018564</name>
</gene>
<feature type="compositionally biased region" description="Pro residues" evidence="7">
    <location>
        <begin position="225"/>
        <end position="234"/>
    </location>
</feature>
<evidence type="ECO:0000256" key="4">
    <source>
        <dbReference type="ARBA" id="ARBA00022753"/>
    </source>
</evidence>
<sequence>MEKLQELSQLELQELLDNTQRVESMALESDEIQNIQLEREMALASNRSLAEQNLDVKPRLEQQKEVLVERYSLLEAARDTYRQHCALRDGMAGQISPEALFSRLQTEGANTEEESETLRSLAHRRRVRLEKFQEFLRQRSLAPDSCASSTAGTPAACAGQEPSVTPGNPSPAAGSSSYAPYPVSPPVNPLPPSNAAPAHFSPYPSSSSGGPRPAFGPAGGACPYPARPSFPGPHPGSAFGQYTPSPQPTAGPTPYPASYSYGGPNTSKAPPPLTLPALMSLAPPPWRYLPLFQAEVGPVFSNSSPFSFSQSLLVLPPPGGPASTPLLRASFGPYSVTKELGPRGRGGAEAYQVRVLFQVRGEGGLQGICLTLHAFRETQEHKASCITKILWRMIHCIKPVVDPQLPREQAGFIDIEESFQAKDKTGVFLDLKAAYDTFWHRRLHLKLLNKKIRYPGPGPPGGPRQQWAPDGPRQQGAPGGRVLLYYSSLGSVVDSSHRVEDHHRFRDTTTEEACLVGQEGEELHLDSNVLIRYHKGPIRLGQPARVSVGLRGNLSVEFVMIRMKYSGNSSHPPPPGAAVSSFSFTDRTIIGIAPITESDTIINTAILSGKPVVWVPAVPLQVSLSDPVLNTIRGWRSRSPHGCSAVFQRATVQVVTRFKAHNPQGGIMHLMGSSDWLVDVTELVSDWLRVEDPRVAFLGEHNNLIGLEPGKTTLQVVSGQWDGVLGSCGITVTSDPVAPSHLSVQLVSGLSMSITTSPAHPSVVTTTVTAFNVLYSPEQEASLSVWLQFDDDSSSLLSSFSDLPFSLRLSSLAESVVAVTPDSTQRVVARGDGGGPLLRAELLVPECTEPPFNSNFLPEGEGAESEARTWSLVGGSGWIRVNLNLDPLQPISSQYAEGEEFELDIPDALVEADTDFYSSNQEPGNVEGGNQTHTDYYGGKTLERARLNILTT</sequence>
<evidence type="ECO:0000256" key="2">
    <source>
        <dbReference type="ARBA" id="ARBA00007617"/>
    </source>
</evidence>
<evidence type="ECO:0000256" key="3">
    <source>
        <dbReference type="ARBA" id="ARBA00022448"/>
    </source>
</evidence>
<feature type="compositionally biased region" description="Pro residues" evidence="7">
    <location>
        <begin position="245"/>
        <end position="255"/>
    </location>
</feature>
<dbReference type="InterPro" id="IPR055424">
    <property type="entry name" value="Ig_TMEM132_6th"/>
</dbReference>
<comment type="similarity">
    <text evidence="2">Belongs to the VPS37 family.</text>
</comment>
<evidence type="ECO:0000313" key="10">
    <source>
        <dbReference type="Proteomes" id="UP001148018"/>
    </source>
</evidence>
<dbReference type="Proteomes" id="UP001148018">
    <property type="component" value="Unassembled WGS sequence"/>
</dbReference>
<evidence type="ECO:0000259" key="8">
    <source>
        <dbReference type="PROSITE" id="PS51314"/>
    </source>
</evidence>
<feature type="compositionally biased region" description="Low complexity" evidence="7">
    <location>
        <begin position="166"/>
        <end position="178"/>
    </location>
</feature>
<dbReference type="GO" id="GO:0015031">
    <property type="term" value="P:protein transport"/>
    <property type="evidence" value="ECO:0007669"/>
    <property type="project" value="UniProtKB-UniRule"/>
</dbReference>
<dbReference type="GO" id="GO:0000813">
    <property type="term" value="C:ESCRT I complex"/>
    <property type="evidence" value="ECO:0007669"/>
    <property type="project" value="UniProtKB-ARBA"/>
</dbReference>
<feature type="region of interest" description="Disordered" evidence="7">
    <location>
        <begin position="198"/>
        <end position="266"/>
    </location>
</feature>
<evidence type="ECO:0000256" key="1">
    <source>
        <dbReference type="ARBA" id="ARBA00004177"/>
    </source>
</evidence>
<name>A0A9Q0IY42_9TELE</name>
<dbReference type="PANTHER" id="PTHR13388:SF29">
    <property type="entry name" value="TRANSMEMBRANE PROTEIN 132C ISOFORM X1"/>
    <property type="match status" value="1"/>
</dbReference>
<protein>
    <recommendedName>
        <fullName evidence="8">VPS37 C-terminal domain-containing protein</fullName>
    </recommendedName>
</protein>
<dbReference type="EMBL" id="JANIIK010000034">
    <property type="protein sequence ID" value="KAJ3614995.1"/>
    <property type="molecule type" value="Genomic_DNA"/>
</dbReference>
<comment type="subcellular location">
    <subcellularLocation>
        <location evidence="1">Endosome</location>
    </subcellularLocation>
</comment>
<keyword evidence="4" id="KW-0967">Endosome</keyword>
<feature type="compositionally biased region" description="Low complexity" evidence="7">
    <location>
        <begin position="198"/>
        <end position="224"/>
    </location>
</feature>
<dbReference type="OrthoDB" id="10026202at2759"/>
<dbReference type="PROSITE" id="PS51314">
    <property type="entry name" value="VPS37_C"/>
    <property type="match status" value="1"/>
</dbReference>
<proteinExistence type="inferred from homology"/>
<feature type="domain" description="VPS37 C-terminal" evidence="8">
    <location>
        <begin position="78"/>
        <end position="146"/>
    </location>
</feature>
<dbReference type="Pfam" id="PF23486">
    <property type="entry name" value="Ig_TMEM132_5th"/>
    <property type="match status" value="1"/>
</dbReference>
<dbReference type="AlphaFoldDB" id="A0A9Q0IY42"/>
<comment type="caution">
    <text evidence="9">The sequence shown here is derived from an EMBL/GenBank/DDBJ whole genome shotgun (WGS) entry which is preliminary data.</text>
</comment>
<feature type="region of interest" description="Disordered" evidence="7">
    <location>
        <begin position="140"/>
        <end position="178"/>
    </location>
</feature>
<organism evidence="9 10">
    <name type="scientific">Muraenolepis orangiensis</name>
    <name type="common">Patagonian moray cod</name>
    <dbReference type="NCBI Taxonomy" id="630683"/>
    <lineage>
        <taxon>Eukaryota</taxon>
        <taxon>Metazoa</taxon>
        <taxon>Chordata</taxon>
        <taxon>Craniata</taxon>
        <taxon>Vertebrata</taxon>
        <taxon>Euteleostomi</taxon>
        <taxon>Actinopterygii</taxon>
        <taxon>Neopterygii</taxon>
        <taxon>Teleostei</taxon>
        <taxon>Neoteleostei</taxon>
        <taxon>Acanthomorphata</taxon>
        <taxon>Zeiogadaria</taxon>
        <taxon>Gadariae</taxon>
        <taxon>Gadiformes</taxon>
        <taxon>Muraenolepidoidei</taxon>
        <taxon>Muraenolepididae</taxon>
        <taxon>Muraenolepis</taxon>
    </lineage>
</organism>
<dbReference type="InterPro" id="IPR026307">
    <property type="entry name" value="TMEM132"/>
</dbReference>
<evidence type="ECO:0000313" key="9">
    <source>
        <dbReference type="EMBL" id="KAJ3614995.1"/>
    </source>
</evidence>
<dbReference type="Pfam" id="PF23487">
    <property type="entry name" value="Ig_TMEM132_6th"/>
    <property type="match status" value="1"/>
</dbReference>
<evidence type="ECO:0000256" key="5">
    <source>
        <dbReference type="ARBA" id="ARBA00022927"/>
    </source>
</evidence>